<gene>
    <name evidence="1" type="ORF">SAMN05444394_1391</name>
</gene>
<dbReference type="InterPro" id="IPR011856">
    <property type="entry name" value="tRNA_endonuc-like_dom_sf"/>
</dbReference>
<dbReference type="InterPro" id="IPR017642">
    <property type="entry name" value="DNA_S_mod_DndB"/>
</dbReference>
<protein>
    <submittedName>
        <fullName evidence="1">DNA sulfur modification protein DndB</fullName>
    </submittedName>
</protein>
<dbReference type="STRING" id="226505.SAMN05444394_1391"/>
<dbReference type="Proteomes" id="UP000185221">
    <property type="component" value="Unassembled WGS sequence"/>
</dbReference>
<dbReference type="OrthoDB" id="9789139at2"/>
<dbReference type="Pfam" id="PF14072">
    <property type="entry name" value="DndB"/>
    <property type="match status" value="1"/>
</dbReference>
<dbReference type="AlphaFoldDB" id="A0A1N6DTZ1"/>
<dbReference type="EMBL" id="FSRC01000001">
    <property type="protein sequence ID" value="SIN74266.1"/>
    <property type="molecule type" value="Genomic_DNA"/>
</dbReference>
<dbReference type="CDD" id="cd16413">
    <property type="entry name" value="DGQHR_domain"/>
    <property type="match status" value="1"/>
</dbReference>
<organism evidence="1 2">
    <name type="scientific">Algoriphagus halophilus</name>
    <dbReference type="NCBI Taxonomy" id="226505"/>
    <lineage>
        <taxon>Bacteria</taxon>
        <taxon>Pseudomonadati</taxon>
        <taxon>Bacteroidota</taxon>
        <taxon>Cytophagia</taxon>
        <taxon>Cytophagales</taxon>
        <taxon>Cyclobacteriaceae</taxon>
        <taxon>Algoriphagus</taxon>
    </lineage>
</organism>
<reference evidence="2" key="1">
    <citation type="submission" date="2016-11" db="EMBL/GenBank/DDBJ databases">
        <authorList>
            <person name="Varghese N."/>
            <person name="Submissions S."/>
        </authorList>
    </citation>
    <scope>NUCLEOTIDE SEQUENCE [LARGE SCALE GENOMIC DNA]</scope>
    <source>
        <strain evidence="2">DSM 15292</strain>
    </source>
</reference>
<accession>A0A1N6DTZ1</accession>
<dbReference type="InterPro" id="IPR011335">
    <property type="entry name" value="Restrct_endonuc-II-like"/>
</dbReference>
<proteinExistence type="predicted"/>
<name>A0A1N6DTZ1_9BACT</name>
<dbReference type="InterPro" id="IPR017601">
    <property type="entry name" value="DGQHR-contain_dom"/>
</dbReference>
<dbReference type="RefSeq" id="WP_074224060.1">
    <property type="nucleotide sequence ID" value="NZ_FSRC01000001.1"/>
</dbReference>
<evidence type="ECO:0000313" key="1">
    <source>
        <dbReference type="EMBL" id="SIN74266.1"/>
    </source>
</evidence>
<dbReference type="NCBIfam" id="TIGR03187">
    <property type="entry name" value="DGQHR"/>
    <property type="match status" value="1"/>
</dbReference>
<sequence length="785" mass="91376">MSLLKQIDIDQVKSKLTDDLSQLGKIYKSKRNANLTLSVDHNLVDGYLKEGWEIQKELKTKTRLIKPKSHSKKFEDDVWCQLYELGYRYLNYDDSFKLPYGKEPEDLKQIDVIAIDKETVILIECKSSEKPRKSTSLKTEFEGLEKRLDGFRKSIDQIFGRGLKVKYIYATRKIRIDEESIEIGRLLKTNSYYYNDNTFGYINSLIKNYKDAAHYQFLGMLYKDQLISSEKIEVPAIEGTMGKKTYFMFSLEPHILLKMGFVLHRTRANESEMPTYQRLLVPNRLKDITKFINEGGYFPNSVIVNFTERKHKIHFEGSSRSGDSRSRYGMLKIPNAYAIAYIIDGQHRLYGYANSDFKLSNTIPVVAFSKLDSTEQLEIFMDINENQKAVSADLRLTLEEDLYWDSDRADSRIKALRSAIINELSNSVNAPLYNKVSIGEDKGMLSSKPIATALLKSGLLPSARGNKYNAETSQACLYDIHNHSHGVEMRRAKKNVVQFLNLCYSYIEEEYPDIFEREQYFILSNRGSYAFINLIGSLNYYETVETKNLNLKSTPAERFGTLKPYFDILINGLRNLPEGEEDQLLSKYGTGADVLWFRTFQTIINNSVHDYEPPALIDWKERQDKDLQDRGREFVIEIEKYMKHTVLGKTHQLFGDNWELEINSIKRECLKRAEEENEKNYKEGLKNTNNHWTEMFHINDYKSIILKYWTKKDETDPAFKTFEEEFSFDIGTGFNSKSEKTKWISHFNSLRNLSAHEGTKEKGLNREEVQFLENLFDSIVVKQNS</sequence>
<evidence type="ECO:0000313" key="2">
    <source>
        <dbReference type="Proteomes" id="UP000185221"/>
    </source>
</evidence>
<keyword evidence="2" id="KW-1185">Reference proteome</keyword>
<dbReference type="SUPFAM" id="SSF52980">
    <property type="entry name" value="Restriction endonuclease-like"/>
    <property type="match status" value="1"/>
</dbReference>
<dbReference type="Gene3D" id="3.40.1350.10">
    <property type="match status" value="1"/>
</dbReference>
<dbReference type="GO" id="GO:0003676">
    <property type="term" value="F:nucleic acid binding"/>
    <property type="evidence" value="ECO:0007669"/>
    <property type="project" value="InterPro"/>
</dbReference>